<evidence type="ECO:0000256" key="4">
    <source>
        <dbReference type="HAMAP-Rule" id="MF_00724"/>
    </source>
</evidence>
<keyword evidence="3 4" id="KW-0975">Bacterial flagellum</keyword>
<dbReference type="GO" id="GO:0005198">
    <property type="term" value="F:structural molecule activity"/>
    <property type="evidence" value="ECO:0007669"/>
    <property type="project" value="UniProtKB-UniRule"/>
</dbReference>
<evidence type="ECO:0000256" key="1">
    <source>
        <dbReference type="ARBA" id="ARBA00004117"/>
    </source>
</evidence>
<dbReference type="Pfam" id="PF02049">
    <property type="entry name" value="FliE"/>
    <property type="match status" value="1"/>
</dbReference>
<reference evidence="6 7" key="1">
    <citation type="submission" date="2018-08" db="EMBL/GenBank/DDBJ databases">
        <title>Altererythrobacter sp.Ery1 and Ery12, the genome sequencing of novel strains in genus Alterythrobacter.</title>
        <authorList>
            <person name="Cheng H."/>
            <person name="Wu Y.-H."/>
            <person name="Fang C."/>
            <person name="Xu X.-W."/>
        </authorList>
    </citation>
    <scope>NUCLEOTIDE SEQUENCE [LARGE SCALE GENOMIC DNA]</scope>
    <source>
        <strain evidence="6 7">Ery1</strain>
    </source>
</reference>
<comment type="similarity">
    <text evidence="2 4">Belongs to the FliE family.</text>
</comment>
<dbReference type="Proteomes" id="UP000285092">
    <property type="component" value="Unassembled WGS sequence"/>
</dbReference>
<sequence length="124" mass="12708">MSGVGGIGGAGSVQQIMALRQQILERSSVLQELQQAKGAAGTGAAAPSEPAGGGFADTLRTALDGVNAAQTKSSELAAGYERGEVTDIAKVMLARQEAGIAFEATLQVRNKLLSAYQDIMRMGV</sequence>
<dbReference type="HAMAP" id="MF_00724">
    <property type="entry name" value="FliE"/>
    <property type="match status" value="1"/>
</dbReference>
<accession>A0A418NGC6</accession>
<dbReference type="RefSeq" id="WP_119514189.1">
    <property type="nucleotide sequence ID" value="NZ_QXFK01000018.1"/>
</dbReference>
<keyword evidence="6" id="KW-0969">Cilium</keyword>
<dbReference type="PRINTS" id="PR01006">
    <property type="entry name" value="FLGHOOKFLIE"/>
</dbReference>
<dbReference type="PANTHER" id="PTHR34653:SF1">
    <property type="entry name" value="FLAGELLAR HOOK-BASAL BODY COMPLEX PROTEIN FLIE"/>
    <property type="match status" value="1"/>
</dbReference>
<proteinExistence type="inferred from homology"/>
<dbReference type="OrthoDB" id="8909229at2"/>
<dbReference type="EMBL" id="QXFK01000018">
    <property type="protein sequence ID" value="RIV77112.1"/>
    <property type="molecule type" value="Genomic_DNA"/>
</dbReference>
<keyword evidence="7" id="KW-1185">Reference proteome</keyword>
<dbReference type="NCBIfam" id="TIGR00205">
    <property type="entry name" value="fliE"/>
    <property type="match status" value="1"/>
</dbReference>
<dbReference type="GO" id="GO:0003774">
    <property type="term" value="F:cytoskeletal motor activity"/>
    <property type="evidence" value="ECO:0007669"/>
    <property type="project" value="InterPro"/>
</dbReference>
<keyword evidence="6" id="KW-0966">Cell projection</keyword>
<comment type="caution">
    <text evidence="6">The sequence shown here is derived from an EMBL/GenBank/DDBJ whole genome shotgun (WGS) entry which is preliminary data.</text>
</comment>
<protein>
    <recommendedName>
        <fullName evidence="4 5">Flagellar hook-basal body complex protein FliE</fullName>
    </recommendedName>
</protein>
<evidence type="ECO:0000256" key="3">
    <source>
        <dbReference type="ARBA" id="ARBA00023143"/>
    </source>
</evidence>
<dbReference type="GO" id="GO:0009425">
    <property type="term" value="C:bacterial-type flagellum basal body"/>
    <property type="evidence" value="ECO:0007669"/>
    <property type="project" value="UniProtKB-SubCell"/>
</dbReference>
<organism evidence="6 7">
    <name type="scientific">Pelagerythrobacter aerophilus</name>
    <dbReference type="NCBI Taxonomy" id="2306995"/>
    <lineage>
        <taxon>Bacteria</taxon>
        <taxon>Pseudomonadati</taxon>
        <taxon>Pseudomonadota</taxon>
        <taxon>Alphaproteobacteria</taxon>
        <taxon>Sphingomonadales</taxon>
        <taxon>Erythrobacteraceae</taxon>
        <taxon>Pelagerythrobacter</taxon>
    </lineage>
</organism>
<dbReference type="GO" id="GO:0071973">
    <property type="term" value="P:bacterial-type flagellum-dependent cell motility"/>
    <property type="evidence" value="ECO:0007669"/>
    <property type="project" value="InterPro"/>
</dbReference>
<dbReference type="InterPro" id="IPR001624">
    <property type="entry name" value="FliE"/>
</dbReference>
<name>A0A418NGC6_9SPHN</name>
<evidence type="ECO:0000256" key="2">
    <source>
        <dbReference type="ARBA" id="ARBA00009272"/>
    </source>
</evidence>
<evidence type="ECO:0000313" key="6">
    <source>
        <dbReference type="EMBL" id="RIV77112.1"/>
    </source>
</evidence>
<comment type="subcellular location">
    <subcellularLocation>
        <location evidence="1 4">Bacterial flagellum basal body</location>
    </subcellularLocation>
</comment>
<evidence type="ECO:0000256" key="5">
    <source>
        <dbReference type="NCBIfam" id="TIGR00205"/>
    </source>
</evidence>
<evidence type="ECO:0000313" key="7">
    <source>
        <dbReference type="Proteomes" id="UP000285092"/>
    </source>
</evidence>
<gene>
    <name evidence="4 6" type="primary">fliE</name>
    <name evidence="6" type="ORF">D2V04_13480</name>
</gene>
<dbReference type="AlphaFoldDB" id="A0A418NGC6"/>
<keyword evidence="6" id="KW-0282">Flagellum</keyword>
<dbReference type="PANTHER" id="PTHR34653">
    <property type="match status" value="1"/>
</dbReference>